<dbReference type="PANTHER" id="PTHR43485:SF1">
    <property type="entry name" value="FORMATE HYDROGENLYASE SUBUNIT 5-RELATED"/>
    <property type="match status" value="1"/>
</dbReference>
<accession>A0A0D8FSI0</accession>
<dbReference type="OrthoDB" id="3196856at2"/>
<evidence type="ECO:0000313" key="5">
    <source>
        <dbReference type="EMBL" id="KJE76101.1"/>
    </source>
</evidence>
<sequence length="512" mass="55514">MSSIVPATSCSPRDIAPVLAHALANGARVAMVGGEDRPSEGVIEINYLLVNGVEPLFSEFTLQLDRSKPRLASMANLDFSIGRFERELADQFGVILVGHPRPARLVKHAHWPEDYHPLLHDAPPNLGTLPDRSDYPFLEVQGDAVYEIGVGPIHAGIIEPGHFRFSAVGESIIAMKARLWFVHRGIEKLFEGVGLPEAITLAEKISGDSSVGHSLAMTEAIEDALGIEIDPLTRLARQHLLNMEQMHNLISDIGAIANDVAFSIVNSFSSTQREYALRENRRLTGHRLLRGAIRLGGVAFREPPDPLFFERLAKEMDEIVEIFLSNVMAMDRLKGTGILSTIDARAIGCVGYVALASGIPNAEVVAPTIDTSRADNIVANTGYDPSQQTPGAASIGSGDVAARLEVRIFQLRSVLAELAQSALLLESFVTASVPISISSSTERATGVACLESWRGRLTHRIVVDHGRIIRAKVVDPSFFNWPAVSISLRGAMVADFPLINKSFNLSYAGNDL</sequence>
<dbReference type="Proteomes" id="UP000032336">
    <property type="component" value="Unassembled WGS sequence"/>
</dbReference>
<dbReference type="RefSeq" id="WP_035390183.1">
    <property type="nucleotide sequence ID" value="NZ_JQKF01000020.1"/>
</dbReference>
<keyword evidence="1 5" id="KW-0560">Oxidoreductase</keyword>
<dbReference type="GO" id="GO:0008137">
    <property type="term" value="F:NADH dehydrogenase (ubiquinone) activity"/>
    <property type="evidence" value="ECO:0007669"/>
    <property type="project" value="InterPro"/>
</dbReference>
<dbReference type="Gene3D" id="3.30.460.80">
    <property type="entry name" value="NADH:ubiquinone oxidoreductase, 30kDa subunit"/>
    <property type="match status" value="1"/>
</dbReference>
<dbReference type="GO" id="GO:0051287">
    <property type="term" value="F:NAD binding"/>
    <property type="evidence" value="ECO:0007669"/>
    <property type="project" value="InterPro"/>
</dbReference>
<proteinExistence type="predicted"/>
<feature type="domain" description="NADH:ubiquinone oxidoreductase 30kDa subunit" evidence="3">
    <location>
        <begin position="13"/>
        <end position="123"/>
    </location>
</feature>
<evidence type="ECO:0000259" key="3">
    <source>
        <dbReference type="Pfam" id="PF00329"/>
    </source>
</evidence>
<comment type="caution">
    <text evidence="5">The sequence shown here is derived from an EMBL/GenBank/DDBJ whole genome shotgun (WGS) entry which is preliminary data.</text>
</comment>
<dbReference type="EC" id="1.-.-.-" evidence="5"/>
<dbReference type="GO" id="GO:0016651">
    <property type="term" value="F:oxidoreductase activity, acting on NAD(P)H"/>
    <property type="evidence" value="ECO:0007669"/>
    <property type="project" value="InterPro"/>
</dbReference>
<dbReference type="GeneID" id="78373255"/>
<gene>
    <name evidence="5" type="primary">hyfG</name>
    <name evidence="5" type="ORF">FEAC_21920</name>
</gene>
<dbReference type="InterPro" id="IPR052197">
    <property type="entry name" value="ComplexI_49kDa-like"/>
</dbReference>
<dbReference type="PATRIC" id="fig|1121877.4.peg.2443"/>
<evidence type="ECO:0000259" key="4">
    <source>
        <dbReference type="Pfam" id="PF00346"/>
    </source>
</evidence>
<dbReference type="PANTHER" id="PTHR43485">
    <property type="entry name" value="HYDROGENASE-4 COMPONENT G"/>
    <property type="match status" value="1"/>
</dbReference>
<dbReference type="SUPFAM" id="SSF143243">
    <property type="entry name" value="Nqo5-like"/>
    <property type="match status" value="1"/>
</dbReference>
<dbReference type="eggNOG" id="COG3262">
    <property type="taxonomic scope" value="Bacteria"/>
</dbReference>
<dbReference type="InterPro" id="IPR001268">
    <property type="entry name" value="NADH_UbQ_OxRdtase_30kDa_su"/>
</dbReference>
<evidence type="ECO:0000256" key="1">
    <source>
        <dbReference type="ARBA" id="ARBA00023002"/>
    </source>
</evidence>
<dbReference type="InterPro" id="IPR029014">
    <property type="entry name" value="NiFe-Hase_large"/>
</dbReference>
<evidence type="ECO:0000313" key="6">
    <source>
        <dbReference type="Proteomes" id="UP000032336"/>
    </source>
</evidence>
<dbReference type="SUPFAM" id="SSF56762">
    <property type="entry name" value="HydB/Nqo4-like"/>
    <property type="match status" value="1"/>
</dbReference>
<organism evidence="5 6">
    <name type="scientific">Ferrimicrobium acidiphilum DSM 19497</name>
    <dbReference type="NCBI Taxonomy" id="1121877"/>
    <lineage>
        <taxon>Bacteria</taxon>
        <taxon>Bacillati</taxon>
        <taxon>Actinomycetota</taxon>
        <taxon>Acidimicrobiia</taxon>
        <taxon>Acidimicrobiales</taxon>
        <taxon>Acidimicrobiaceae</taxon>
        <taxon>Ferrimicrobium</taxon>
    </lineage>
</organism>
<keyword evidence="2" id="KW-0520">NAD</keyword>
<protein>
    <submittedName>
        <fullName evidence="5">Hydrogenase-4 component G</fullName>
        <ecNumber evidence="5">1.-.-.-</ecNumber>
    </submittedName>
</protein>
<reference evidence="5 6" key="1">
    <citation type="submission" date="2015-01" db="EMBL/GenBank/DDBJ databases">
        <title>Draft genome of the acidophilic iron oxidizer Ferrimicrobium acidiphilum strain T23.</title>
        <authorList>
            <person name="Poehlein A."/>
            <person name="Eisen S."/>
            <person name="Schloemann M."/>
            <person name="Johnson B.D."/>
            <person name="Daniel R."/>
            <person name="Muehling M."/>
        </authorList>
    </citation>
    <scope>NUCLEOTIDE SEQUENCE [LARGE SCALE GENOMIC DNA]</scope>
    <source>
        <strain evidence="5 6">T23</strain>
    </source>
</reference>
<dbReference type="STRING" id="1121877.FEAC_21920"/>
<feature type="domain" description="NADH-quinone oxidoreductase subunit D" evidence="4">
    <location>
        <begin position="268"/>
        <end position="360"/>
    </location>
</feature>
<dbReference type="eggNOG" id="COG3261">
    <property type="taxonomic scope" value="Bacteria"/>
</dbReference>
<dbReference type="EMBL" id="JXUW01000022">
    <property type="protein sequence ID" value="KJE76101.1"/>
    <property type="molecule type" value="Genomic_DNA"/>
</dbReference>
<dbReference type="InterPro" id="IPR001135">
    <property type="entry name" value="NADH_Q_OxRdtase_suD"/>
</dbReference>
<dbReference type="AlphaFoldDB" id="A0A0D8FSI0"/>
<name>A0A0D8FSI0_9ACTN</name>
<dbReference type="Pfam" id="PF00346">
    <property type="entry name" value="Complex1_49kDa"/>
    <property type="match status" value="1"/>
</dbReference>
<dbReference type="InterPro" id="IPR037232">
    <property type="entry name" value="NADH_quin_OxRdtase_su_C/D-like"/>
</dbReference>
<dbReference type="Pfam" id="PF00329">
    <property type="entry name" value="Complex1_30kDa"/>
    <property type="match status" value="1"/>
</dbReference>
<dbReference type="Gene3D" id="1.10.645.10">
    <property type="entry name" value="Cytochrome-c3 Hydrogenase, chain B"/>
    <property type="match status" value="1"/>
</dbReference>
<keyword evidence="6" id="KW-1185">Reference proteome</keyword>
<dbReference type="GO" id="GO:0048038">
    <property type="term" value="F:quinone binding"/>
    <property type="evidence" value="ECO:0007669"/>
    <property type="project" value="InterPro"/>
</dbReference>
<evidence type="ECO:0000256" key="2">
    <source>
        <dbReference type="ARBA" id="ARBA00023027"/>
    </source>
</evidence>